<evidence type="ECO:0000313" key="9">
    <source>
        <dbReference type="Proteomes" id="UP000321250"/>
    </source>
</evidence>
<reference evidence="8 9" key="1">
    <citation type="journal article" date="2013" name="Antonie Van Leeuwenhoek">
        <title>Sphingomonas ginsenosidivorax sp. nov., with the ability to transform ginsenosides.</title>
        <authorList>
            <person name="Jin X.F."/>
            <person name="Kim J.K."/>
            <person name="Liu Q.M."/>
            <person name="Kang M.S."/>
            <person name="He D."/>
            <person name="Jin F.X."/>
            <person name="Kim S.C."/>
            <person name="Im W.T."/>
        </authorList>
    </citation>
    <scope>NUCLEOTIDE SEQUENCE [LARGE SCALE GENOMIC DNA]</scope>
    <source>
        <strain evidence="8 9">KHI67</strain>
    </source>
</reference>
<accession>A0A5C6UL69</accession>
<dbReference type="InterPro" id="IPR051258">
    <property type="entry name" value="Diverse_Substrate_Transporter"/>
</dbReference>
<evidence type="ECO:0000256" key="1">
    <source>
        <dbReference type="ARBA" id="ARBA00004651"/>
    </source>
</evidence>
<sequence length="275" mass="28336">MISLCVGTSFAKTLFGVAGPAGMTALRIGLSALLLIAVQRPWRWRLDAGQARVVIGYGVVLACMNLSFYAALARLPLGVAIAIEFLGPLGVAVAYSRSRFDLVWVALAAAGIVALVLPGASGHPVDPVGVGFALTAALFWALYIIVGKRATARVPERQIVCLGLCTASLIAVPAGIAQAGAALLDAHVLLAGFVVAIFCSALPYSLEMFAMKRMPNQVFGIVVSLEPAIGAAAAFAILGERLGGLQWIGMGCVVAATIGSVLSRPRTDPPEAMPA</sequence>
<feature type="transmembrane region" description="Helical" evidence="6">
    <location>
        <begin position="218"/>
        <end position="238"/>
    </location>
</feature>
<feature type="transmembrane region" description="Helical" evidence="6">
    <location>
        <begin position="127"/>
        <end position="147"/>
    </location>
</feature>
<feature type="transmembrane region" description="Helical" evidence="6">
    <location>
        <begin position="50"/>
        <end position="71"/>
    </location>
</feature>
<evidence type="ECO:0000259" key="7">
    <source>
        <dbReference type="Pfam" id="PF00892"/>
    </source>
</evidence>
<keyword evidence="5 6" id="KW-0472">Membrane</keyword>
<keyword evidence="9" id="KW-1185">Reference proteome</keyword>
<gene>
    <name evidence="8" type="ORF">FSB78_10845</name>
</gene>
<feature type="transmembrane region" description="Helical" evidence="6">
    <location>
        <begin position="102"/>
        <end position="121"/>
    </location>
</feature>
<evidence type="ECO:0000256" key="5">
    <source>
        <dbReference type="ARBA" id="ARBA00023136"/>
    </source>
</evidence>
<dbReference type="PANTHER" id="PTHR42920">
    <property type="entry name" value="OS03G0707200 PROTEIN-RELATED"/>
    <property type="match status" value="1"/>
</dbReference>
<dbReference type="InterPro" id="IPR037185">
    <property type="entry name" value="EmrE-like"/>
</dbReference>
<comment type="subcellular location">
    <subcellularLocation>
        <location evidence="1">Cell membrane</location>
        <topology evidence="1">Multi-pass membrane protein</topology>
    </subcellularLocation>
</comment>
<dbReference type="PANTHER" id="PTHR42920:SF5">
    <property type="entry name" value="EAMA DOMAIN-CONTAINING PROTEIN"/>
    <property type="match status" value="1"/>
</dbReference>
<name>A0A5C6UL69_9SPHN</name>
<protein>
    <submittedName>
        <fullName evidence="8">DMT family transporter</fullName>
    </submittedName>
</protein>
<dbReference type="AlphaFoldDB" id="A0A5C6UL69"/>
<dbReference type="GO" id="GO:0005886">
    <property type="term" value="C:plasma membrane"/>
    <property type="evidence" value="ECO:0007669"/>
    <property type="project" value="UniProtKB-SubCell"/>
</dbReference>
<feature type="transmembrane region" description="Helical" evidence="6">
    <location>
        <begin position="186"/>
        <end position="206"/>
    </location>
</feature>
<dbReference type="EMBL" id="VOQR01000001">
    <property type="protein sequence ID" value="TXC72891.1"/>
    <property type="molecule type" value="Genomic_DNA"/>
</dbReference>
<dbReference type="InterPro" id="IPR000620">
    <property type="entry name" value="EamA_dom"/>
</dbReference>
<feature type="transmembrane region" description="Helical" evidence="6">
    <location>
        <begin position="244"/>
        <end position="263"/>
    </location>
</feature>
<feature type="transmembrane region" description="Helical" evidence="6">
    <location>
        <begin position="77"/>
        <end position="95"/>
    </location>
</feature>
<evidence type="ECO:0000256" key="6">
    <source>
        <dbReference type="SAM" id="Phobius"/>
    </source>
</evidence>
<feature type="transmembrane region" description="Helical" evidence="6">
    <location>
        <begin position="17"/>
        <end position="38"/>
    </location>
</feature>
<evidence type="ECO:0000256" key="2">
    <source>
        <dbReference type="ARBA" id="ARBA00022475"/>
    </source>
</evidence>
<feature type="transmembrane region" description="Helical" evidence="6">
    <location>
        <begin position="159"/>
        <end position="180"/>
    </location>
</feature>
<dbReference type="Proteomes" id="UP000321250">
    <property type="component" value="Unassembled WGS sequence"/>
</dbReference>
<dbReference type="SUPFAM" id="SSF103481">
    <property type="entry name" value="Multidrug resistance efflux transporter EmrE"/>
    <property type="match status" value="2"/>
</dbReference>
<organism evidence="8 9">
    <name type="scientific">Sphingomonas ginsenosidivorax</name>
    <dbReference type="NCBI Taxonomy" id="862135"/>
    <lineage>
        <taxon>Bacteria</taxon>
        <taxon>Pseudomonadati</taxon>
        <taxon>Pseudomonadota</taxon>
        <taxon>Alphaproteobacteria</taxon>
        <taxon>Sphingomonadales</taxon>
        <taxon>Sphingomonadaceae</taxon>
        <taxon>Sphingomonas</taxon>
    </lineage>
</organism>
<keyword evidence="4 6" id="KW-1133">Transmembrane helix</keyword>
<evidence type="ECO:0000256" key="3">
    <source>
        <dbReference type="ARBA" id="ARBA00022692"/>
    </source>
</evidence>
<proteinExistence type="predicted"/>
<dbReference type="Pfam" id="PF00892">
    <property type="entry name" value="EamA"/>
    <property type="match status" value="1"/>
</dbReference>
<keyword evidence="2" id="KW-1003">Cell membrane</keyword>
<feature type="domain" description="EamA" evidence="7">
    <location>
        <begin position="129"/>
        <end position="260"/>
    </location>
</feature>
<dbReference type="Gene3D" id="1.10.3730.20">
    <property type="match status" value="1"/>
</dbReference>
<comment type="caution">
    <text evidence="8">The sequence shown here is derived from an EMBL/GenBank/DDBJ whole genome shotgun (WGS) entry which is preliminary data.</text>
</comment>
<evidence type="ECO:0000313" key="8">
    <source>
        <dbReference type="EMBL" id="TXC72891.1"/>
    </source>
</evidence>
<evidence type="ECO:0000256" key="4">
    <source>
        <dbReference type="ARBA" id="ARBA00022989"/>
    </source>
</evidence>
<keyword evidence="3 6" id="KW-0812">Transmembrane</keyword>
<dbReference type="OrthoDB" id="9815120at2"/>